<reference evidence="1" key="1">
    <citation type="submission" date="2020-05" db="EMBL/GenBank/DDBJ databases">
        <authorList>
            <person name="Chiriac C."/>
            <person name="Salcher M."/>
            <person name="Ghai R."/>
            <person name="Kavagutti S V."/>
        </authorList>
    </citation>
    <scope>NUCLEOTIDE SEQUENCE</scope>
</reference>
<sequence>MTNPEPIGVHIKLGERELELLRPLDSQERMLCALYSQFGATFTLIYEKDAFNEAS</sequence>
<organism evidence="1">
    <name type="scientific">uncultured Caudovirales phage</name>
    <dbReference type="NCBI Taxonomy" id="2100421"/>
    <lineage>
        <taxon>Viruses</taxon>
        <taxon>Duplodnaviria</taxon>
        <taxon>Heunggongvirae</taxon>
        <taxon>Uroviricota</taxon>
        <taxon>Caudoviricetes</taxon>
        <taxon>Peduoviridae</taxon>
        <taxon>Maltschvirus</taxon>
        <taxon>Maltschvirus maltsch</taxon>
    </lineage>
</organism>
<proteinExistence type="predicted"/>
<name>A0A6J5TB14_9CAUD</name>
<accession>A0A6J5TB14</accession>
<gene>
    <name evidence="1" type="ORF">UFOVP67_71</name>
</gene>
<evidence type="ECO:0000313" key="1">
    <source>
        <dbReference type="EMBL" id="CAB4241384.1"/>
    </source>
</evidence>
<protein>
    <submittedName>
        <fullName evidence="1">Uncharacterized protein</fullName>
    </submittedName>
</protein>
<dbReference type="EMBL" id="LR797823">
    <property type="protein sequence ID" value="CAB4241384.1"/>
    <property type="molecule type" value="Genomic_DNA"/>
</dbReference>